<sequence length="156" mass="18434">MYTFFEYNWQVRNEWLELCKTLPNEELLKERVGGIGNILHTLLHIIDVEYSWIRCIQGKPDVEFDFDKYKTVESVRELSNELQIECKNFIQSWSSEMEHTPVKASWAKREYTKGEIVRHIIAHEIHHIGQLSIWVRELGVQPVSANLVGRNLIIKN</sequence>
<dbReference type="PANTHER" id="PTHR37302">
    <property type="entry name" value="SLR1116 PROTEIN"/>
    <property type="match status" value="1"/>
</dbReference>
<evidence type="ECO:0000256" key="3">
    <source>
        <dbReference type="PIRSR" id="PIRSR607837-1"/>
    </source>
</evidence>
<evidence type="ECO:0000313" key="4">
    <source>
        <dbReference type="EMBL" id="GGI10049.1"/>
    </source>
</evidence>
<gene>
    <name evidence="4" type="ORF">GCM10007380_00840</name>
</gene>
<comment type="caution">
    <text evidence="4">The sequence shown here is derived from an EMBL/GenBank/DDBJ whole genome shotgun (WGS) entry which is preliminary data.</text>
</comment>
<name>A0A8J3ETN5_9BACI</name>
<dbReference type="InterPro" id="IPR007837">
    <property type="entry name" value="DinB"/>
</dbReference>
<dbReference type="Proteomes" id="UP000626244">
    <property type="component" value="Unassembled WGS sequence"/>
</dbReference>
<protein>
    <submittedName>
        <fullName evidence="4">DNA damage-inducible protein DinB</fullName>
    </submittedName>
</protein>
<dbReference type="GO" id="GO:0046872">
    <property type="term" value="F:metal ion binding"/>
    <property type="evidence" value="ECO:0007669"/>
    <property type="project" value="UniProtKB-KW"/>
</dbReference>
<keyword evidence="2 3" id="KW-0479">Metal-binding</keyword>
<dbReference type="InterPro" id="IPR034660">
    <property type="entry name" value="DinB/YfiT-like"/>
</dbReference>
<dbReference type="AlphaFoldDB" id="A0A8J3ETN5"/>
<feature type="binding site" evidence="3">
    <location>
        <position position="127"/>
    </location>
    <ligand>
        <name>a divalent metal cation</name>
        <dbReference type="ChEBI" id="CHEBI:60240"/>
    </ligand>
</feature>
<keyword evidence="5" id="KW-1185">Reference proteome</keyword>
<dbReference type="OrthoDB" id="25666at2"/>
<feature type="binding site" evidence="3">
    <location>
        <position position="123"/>
    </location>
    <ligand>
        <name>a divalent metal cation</name>
        <dbReference type="ChEBI" id="CHEBI:60240"/>
    </ligand>
</feature>
<dbReference type="Gene3D" id="1.20.120.450">
    <property type="entry name" value="dinb family like domain"/>
    <property type="match status" value="1"/>
</dbReference>
<dbReference type="EMBL" id="BMHB01000001">
    <property type="protein sequence ID" value="GGI10049.1"/>
    <property type="molecule type" value="Genomic_DNA"/>
</dbReference>
<evidence type="ECO:0000256" key="2">
    <source>
        <dbReference type="ARBA" id="ARBA00022723"/>
    </source>
</evidence>
<dbReference type="RefSeq" id="WP_088002646.1">
    <property type="nucleotide sequence ID" value="NZ_BMHB01000001.1"/>
</dbReference>
<organism evidence="4 5">
    <name type="scientific">Gottfriedia solisilvae</name>
    <dbReference type="NCBI Taxonomy" id="1516104"/>
    <lineage>
        <taxon>Bacteria</taxon>
        <taxon>Bacillati</taxon>
        <taxon>Bacillota</taxon>
        <taxon>Bacilli</taxon>
        <taxon>Bacillales</taxon>
        <taxon>Bacillaceae</taxon>
        <taxon>Gottfriedia</taxon>
    </lineage>
</organism>
<reference evidence="5" key="1">
    <citation type="journal article" date="2019" name="Int. J. Syst. Evol. Microbiol.">
        <title>The Global Catalogue of Microorganisms (GCM) 10K type strain sequencing project: providing services to taxonomists for standard genome sequencing and annotation.</title>
        <authorList>
            <consortium name="The Broad Institute Genomics Platform"/>
            <consortium name="The Broad Institute Genome Sequencing Center for Infectious Disease"/>
            <person name="Wu L."/>
            <person name="Ma J."/>
        </authorList>
    </citation>
    <scope>NUCLEOTIDE SEQUENCE [LARGE SCALE GENOMIC DNA]</scope>
    <source>
        <strain evidence="5">CGMCC 1.14993</strain>
    </source>
</reference>
<proteinExistence type="inferred from homology"/>
<evidence type="ECO:0000313" key="5">
    <source>
        <dbReference type="Proteomes" id="UP000626244"/>
    </source>
</evidence>
<dbReference type="Pfam" id="PF05163">
    <property type="entry name" value="DinB"/>
    <property type="match status" value="1"/>
</dbReference>
<dbReference type="SUPFAM" id="SSF109854">
    <property type="entry name" value="DinB/YfiT-like putative metalloenzymes"/>
    <property type="match status" value="1"/>
</dbReference>
<accession>A0A8J3ETN5</accession>
<dbReference type="PANTHER" id="PTHR37302:SF3">
    <property type="entry name" value="DAMAGE-INDUCIBLE PROTEIN DINB"/>
    <property type="match status" value="1"/>
</dbReference>
<feature type="binding site" evidence="3">
    <location>
        <position position="44"/>
    </location>
    <ligand>
        <name>a divalent metal cation</name>
        <dbReference type="ChEBI" id="CHEBI:60240"/>
    </ligand>
</feature>
<comment type="similarity">
    <text evidence="1">Belongs to the DinB family.</text>
</comment>
<evidence type="ECO:0000256" key="1">
    <source>
        <dbReference type="ARBA" id="ARBA00008635"/>
    </source>
</evidence>